<dbReference type="PANTHER" id="PTHR36928">
    <property type="entry name" value="PHOSPHATASE YCDX-RELATED"/>
    <property type="match status" value="1"/>
</dbReference>
<dbReference type="SUPFAM" id="SSF89550">
    <property type="entry name" value="PHP domain-like"/>
    <property type="match status" value="1"/>
</dbReference>
<name>A0A098LC05_9BACT</name>
<keyword evidence="8" id="KW-1185">Reference proteome</keyword>
<sequence>MVSPHFYFNFELMGNQEIINIFKLTASLMELHEENSFKIRTYQNAVYNLDKISSDLASLSLEELASLEGVGKSIAGKIQDLNATGTFPELSSLLAQTPKGVIDILNIKGIGPKKVRSIWKELDIVSTEALLEACNENKIATLKGFGEKTQESIKKELMFASAQKDKWMYAEAEATALKLEKDLSALNLKVSLAGDIQRKSETLDTIQLIVGENQPKKVFDAVSGIKTLEQNIKASGPFVWRGKDLLTEIKVEVKICPEERFGNFTYLNSASSLHLKADLGNSSNLFQLLTSKDFKNEQEIFTHLNFPFIVPELREGYDEIEKARENKLPELITYKDLKGTLHNHSTYSDGVHTLEQMALYCKELGFEYLGISDHSKSAFYANGLQEFRIVEQHAEIDALNKKLTPFKIFKGIESDILNDGSLDYEDSVLASFDFIVASIHSNLKMDKAKATERLIKAIENPYTTMLGHPTGRLLLKREGYPIDHKKVIDACAENNVIIEINAHPRRLDMEWKWVRYALEKGIMISINPDAHEMEGYLDMHYGVHVGRKAGLTKKMTFNALSMEEAEQYFNKKKSSSTTSSNA</sequence>
<evidence type="ECO:0000259" key="5">
    <source>
        <dbReference type="SMART" id="SM00481"/>
    </source>
</evidence>
<evidence type="ECO:0000256" key="2">
    <source>
        <dbReference type="ARBA" id="ARBA00022634"/>
    </source>
</evidence>
<dbReference type="STRING" id="153721.MYP_1187"/>
<keyword evidence="2" id="KW-0237">DNA synthesis</keyword>
<dbReference type="InterPro" id="IPR050243">
    <property type="entry name" value="PHP_phosphatase"/>
</dbReference>
<dbReference type="PIRSF" id="PIRSF005047">
    <property type="entry name" value="UCP005047_YshC"/>
    <property type="match status" value="1"/>
</dbReference>
<dbReference type="SMART" id="SM00481">
    <property type="entry name" value="POLIIIAc"/>
    <property type="match status" value="1"/>
</dbReference>
<dbReference type="InterPro" id="IPR004013">
    <property type="entry name" value="PHP_dom"/>
</dbReference>
<dbReference type="FunFam" id="3.20.20.140:FF:000047">
    <property type="entry name" value="PHP domain-containing protein"/>
    <property type="match status" value="1"/>
</dbReference>
<dbReference type="GO" id="GO:0006281">
    <property type="term" value="P:DNA repair"/>
    <property type="evidence" value="ECO:0007669"/>
    <property type="project" value="InterPro"/>
</dbReference>
<dbReference type="InterPro" id="IPR043519">
    <property type="entry name" value="NT_sf"/>
</dbReference>
<protein>
    <submittedName>
        <fullName evidence="7">DNA polymerase IV</fullName>
    </submittedName>
</protein>
<dbReference type="InterPro" id="IPR037160">
    <property type="entry name" value="DNA_Pol_thumb_sf"/>
</dbReference>
<dbReference type="InterPro" id="IPR047967">
    <property type="entry name" value="PolX_PHP"/>
</dbReference>
<feature type="domain" description="Helix-hairpin-helix DNA-binding motif class 1" evidence="4">
    <location>
        <begin position="62"/>
        <end position="81"/>
    </location>
</feature>
<dbReference type="InterPro" id="IPR027421">
    <property type="entry name" value="DNA_pol_lamdba_lyase_dom_sf"/>
</dbReference>
<dbReference type="SUPFAM" id="SSF47802">
    <property type="entry name" value="DNA polymerase beta, N-terminal domain-like"/>
    <property type="match status" value="1"/>
</dbReference>
<evidence type="ECO:0000313" key="7">
    <source>
        <dbReference type="EMBL" id="GAL83959.1"/>
    </source>
</evidence>
<dbReference type="InterPro" id="IPR010996">
    <property type="entry name" value="HHH_MUS81"/>
</dbReference>
<accession>A0A098LC05</accession>
<dbReference type="Gene3D" id="3.20.20.140">
    <property type="entry name" value="Metal-dependent hydrolases"/>
    <property type="match status" value="1"/>
</dbReference>
<gene>
    <name evidence="7" type="ORF">MYP_1187</name>
</gene>
<dbReference type="InterPro" id="IPR003583">
    <property type="entry name" value="Hlx-hairpin-Hlx_DNA-bd_motif"/>
</dbReference>
<dbReference type="InterPro" id="IPR016195">
    <property type="entry name" value="Pol/histidinol_Pase-like"/>
</dbReference>
<evidence type="ECO:0000256" key="1">
    <source>
        <dbReference type="ARBA" id="ARBA00001946"/>
    </source>
</evidence>
<dbReference type="GO" id="GO:0005829">
    <property type="term" value="C:cytosol"/>
    <property type="evidence" value="ECO:0007669"/>
    <property type="project" value="TreeGrafter"/>
</dbReference>
<dbReference type="Gene3D" id="1.10.150.110">
    <property type="entry name" value="DNA polymerase beta, N-terminal domain-like"/>
    <property type="match status" value="1"/>
</dbReference>
<comment type="caution">
    <text evidence="7">The sequence shown here is derived from an EMBL/GenBank/DDBJ whole genome shotgun (WGS) entry which is preliminary data.</text>
</comment>
<dbReference type="SMART" id="SM00278">
    <property type="entry name" value="HhH1"/>
    <property type="match status" value="3"/>
</dbReference>
<keyword evidence="3" id="KW-0235">DNA replication</keyword>
<dbReference type="SUPFAM" id="SSF81301">
    <property type="entry name" value="Nucleotidyltransferase"/>
    <property type="match status" value="1"/>
</dbReference>
<dbReference type="CDD" id="cd07436">
    <property type="entry name" value="PHP_PolX"/>
    <property type="match status" value="1"/>
</dbReference>
<dbReference type="eggNOG" id="COG1387">
    <property type="taxonomic scope" value="Bacteria"/>
</dbReference>
<dbReference type="PANTHER" id="PTHR36928:SF1">
    <property type="entry name" value="PHOSPHATASE YCDX-RELATED"/>
    <property type="match status" value="1"/>
</dbReference>
<dbReference type="EMBL" id="BBLT01000002">
    <property type="protein sequence ID" value="GAL83959.1"/>
    <property type="molecule type" value="Genomic_DNA"/>
</dbReference>
<dbReference type="InterPro" id="IPR022311">
    <property type="entry name" value="PolX-like"/>
</dbReference>
<evidence type="ECO:0000259" key="6">
    <source>
        <dbReference type="SMART" id="SM00483"/>
    </source>
</evidence>
<dbReference type="AlphaFoldDB" id="A0A098LC05"/>
<dbReference type="GO" id="GO:0003677">
    <property type="term" value="F:DNA binding"/>
    <property type="evidence" value="ECO:0007669"/>
    <property type="project" value="InterPro"/>
</dbReference>
<dbReference type="GO" id="GO:0042578">
    <property type="term" value="F:phosphoric ester hydrolase activity"/>
    <property type="evidence" value="ECO:0007669"/>
    <property type="project" value="TreeGrafter"/>
</dbReference>
<dbReference type="SMART" id="SM00483">
    <property type="entry name" value="POLXc"/>
    <property type="match status" value="1"/>
</dbReference>
<evidence type="ECO:0000256" key="3">
    <source>
        <dbReference type="ARBA" id="ARBA00022705"/>
    </source>
</evidence>
<reference evidence="7 8" key="1">
    <citation type="submission" date="2014-09" db="EMBL/GenBank/DDBJ databases">
        <title>Sporocytophaga myxococcoides PG-01 genome sequencing.</title>
        <authorList>
            <person name="Liu L."/>
            <person name="Gao P.J."/>
            <person name="Chen G.J."/>
            <person name="Wang L.S."/>
        </authorList>
    </citation>
    <scope>NUCLEOTIDE SEQUENCE [LARGE SCALE GENOMIC DNA]</scope>
    <source>
        <strain evidence="7 8">PG-01</strain>
    </source>
</reference>
<dbReference type="Proteomes" id="UP000030185">
    <property type="component" value="Unassembled WGS sequence"/>
</dbReference>
<feature type="domain" description="DNA-directed DNA polymerase X" evidence="6">
    <location>
        <begin position="13"/>
        <end position="315"/>
    </location>
</feature>
<proteinExistence type="predicted"/>
<dbReference type="InterPro" id="IPR003141">
    <property type="entry name" value="Pol/His_phosphatase_N"/>
</dbReference>
<dbReference type="Pfam" id="PF14716">
    <property type="entry name" value="HHH_8"/>
    <property type="match status" value="1"/>
</dbReference>
<dbReference type="InterPro" id="IPR010994">
    <property type="entry name" value="RuvA_2-like"/>
</dbReference>
<dbReference type="GO" id="GO:0008270">
    <property type="term" value="F:zinc ion binding"/>
    <property type="evidence" value="ECO:0007669"/>
    <property type="project" value="TreeGrafter"/>
</dbReference>
<feature type="domain" description="Helix-hairpin-helix DNA-binding motif class 1" evidence="4">
    <location>
        <begin position="137"/>
        <end position="156"/>
    </location>
</feature>
<feature type="domain" description="Polymerase/histidinol phosphatase N-terminal" evidence="5">
    <location>
        <begin position="339"/>
        <end position="418"/>
    </location>
</feature>
<dbReference type="eggNOG" id="COG1796">
    <property type="taxonomic scope" value="Bacteria"/>
</dbReference>
<dbReference type="InterPro" id="IPR002054">
    <property type="entry name" value="DNA-dir_DNA_pol_X"/>
</dbReference>
<dbReference type="Pfam" id="PF14520">
    <property type="entry name" value="HHH_5"/>
    <property type="match status" value="1"/>
</dbReference>
<dbReference type="GO" id="GO:0003887">
    <property type="term" value="F:DNA-directed DNA polymerase activity"/>
    <property type="evidence" value="ECO:0007669"/>
    <property type="project" value="InterPro"/>
</dbReference>
<dbReference type="Gene3D" id="3.30.210.10">
    <property type="entry name" value="DNA polymerase, thumb domain"/>
    <property type="match status" value="1"/>
</dbReference>
<comment type="cofactor">
    <cofactor evidence="1">
        <name>Mg(2+)</name>
        <dbReference type="ChEBI" id="CHEBI:18420"/>
    </cofactor>
</comment>
<dbReference type="Gene3D" id="1.10.150.20">
    <property type="entry name" value="5' to 3' exonuclease, C-terminal subdomain"/>
    <property type="match status" value="1"/>
</dbReference>
<evidence type="ECO:0000259" key="4">
    <source>
        <dbReference type="SMART" id="SM00278"/>
    </source>
</evidence>
<evidence type="ECO:0000313" key="8">
    <source>
        <dbReference type="Proteomes" id="UP000030185"/>
    </source>
</evidence>
<organism evidence="7 8">
    <name type="scientific">Sporocytophaga myxococcoides</name>
    <dbReference type="NCBI Taxonomy" id="153721"/>
    <lineage>
        <taxon>Bacteria</taxon>
        <taxon>Pseudomonadati</taxon>
        <taxon>Bacteroidota</taxon>
        <taxon>Cytophagia</taxon>
        <taxon>Cytophagales</taxon>
        <taxon>Cytophagaceae</taxon>
        <taxon>Sporocytophaga</taxon>
    </lineage>
</organism>
<dbReference type="Pfam" id="PF02811">
    <property type="entry name" value="PHP"/>
    <property type="match status" value="1"/>
</dbReference>
<dbReference type="SUPFAM" id="SSF47781">
    <property type="entry name" value="RuvA domain 2-like"/>
    <property type="match status" value="1"/>
</dbReference>
<feature type="domain" description="Helix-hairpin-helix DNA-binding motif class 1" evidence="4">
    <location>
        <begin position="102"/>
        <end position="121"/>
    </location>
</feature>